<name>A0A644YQ41_9ZZZZ</name>
<organism evidence="1">
    <name type="scientific">bioreactor metagenome</name>
    <dbReference type="NCBI Taxonomy" id="1076179"/>
    <lineage>
        <taxon>unclassified sequences</taxon>
        <taxon>metagenomes</taxon>
        <taxon>ecological metagenomes</taxon>
    </lineage>
</organism>
<dbReference type="EMBL" id="VSSQ01005196">
    <property type="protein sequence ID" value="MPM28224.1"/>
    <property type="molecule type" value="Genomic_DNA"/>
</dbReference>
<comment type="caution">
    <text evidence="1">The sequence shown here is derived from an EMBL/GenBank/DDBJ whole genome shotgun (WGS) entry which is preliminary data.</text>
</comment>
<proteinExistence type="predicted"/>
<protein>
    <submittedName>
        <fullName evidence="1">Uncharacterized protein</fullName>
    </submittedName>
</protein>
<evidence type="ECO:0000313" key="1">
    <source>
        <dbReference type="EMBL" id="MPM28224.1"/>
    </source>
</evidence>
<gene>
    <name evidence="1" type="ORF">SDC9_74743</name>
</gene>
<sequence length="57" mass="6710">MSQRIGSGTFRIVCKVLANTRYVFVKSLVVEDLFGFDRRVYYHPPQEDKVILFGEFH</sequence>
<accession>A0A644YQ41</accession>
<dbReference type="AlphaFoldDB" id="A0A644YQ41"/>
<reference evidence="1" key="1">
    <citation type="submission" date="2019-08" db="EMBL/GenBank/DDBJ databases">
        <authorList>
            <person name="Kucharzyk K."/>
            <person name="Murdoch R.W."/>
            <person name="Higgins S."/>
            <person name="Loffler F."/>
        </authorList>
    </citation>
    <scope>NUCLEOTIDE SEQUENCE</scope>
</reference>